<evidence type="ECO:0000256" key="3">
    <source>
        <dbReference type="ARBA" id="ARBA00022748"/>
    </source>
</evidence>
<accession>A0A386HLK2</accession>
<dbReference type="SUPFAM" id="SSF82093">
    <property type="entry name" value="Heme chaperone CcmE"/>
    <property type="match status" value="1"/>
</dbReference>
<dbReference type="InterPro" id="IPR036127">
    <property type="entry name" value="CcmE-like_sf"/>
</dbReference>
<evidence type="ECO:0000256" key="4">
    <source>
        <dbReference type="ARBA" id="ARBA00023136"/>
    </source>
</evidence>
<dbReference type="RefSeq" id="WP_119984091.1">
    <property type="nucleotide sequence ID" value="NZ_CP032489.1"/>
</dbReference>
<dbReference type="InterPro" id="IPR004329">
    <property type="entry name" value="CcmE"/>
</dbReference>
<evidence type="ECO:0000256" key="1">
    <source>
        <dbReference type="ARBA" id="ARBA00004370"/>
    </source>
</evidence>
<keyword evidence="2" id="KW-0349">Heme</keyword>
<evidence type="ECO:0000313" key="6">
    <source>
        <dbReference type="Proteomes" id="UP000266118"/>
    </source>
</evidence>
<dbReference type="EMBL" id="CP032489">
    <property type="protein sequence ID" value="AYD46254.1"/>
    <property type="molecule type" value="Genomic_DNA"/>
</dbReference>
<dbReference type="GO" id="GO:0017003">
    <property type="term" value="P:protein-heme linkage"/>
    <property type="evidence" value="ECO:0007669"/>
    <property type="project" value="InterPro"/>
</dbReference>
<name>A0A386HLK2_9BACT</name>
<keyword evidence="2" id="KW-0479">Metal-binding</keyword>
<comment type="subcellular location">
    <subcellularLocation>
        <location evidence="1">Membrane</location>
    </subcellularLocation>
</comment>
<dbReference type="AlphaFoldDB" id="A0A386HLK2"/>
<dbReference type="GO" id="GO:0005886">
    <property type="term" value="C:plasma membrane"/>
    <property type="evidence" value="ECO:0007669"/>
    <property type="project" value="InterPro"/>
</dbReference>
<dbReference type="GO" id="GO:0020037">
    <property type="term" value="F:heme binding"/>
    <property type="evidence" value="ECO:0007669"/>
    <property type="project" value="InterPro"/>
</dbReference>
<sequence>MKKLHIVALVAIAVVIALLISQLGSFSTYETVASAKAKMGKTVTVIAKLDKQTVKYDPIRNPNYLTFQVEDTLGNKMNVAYYFEKPTDMEKSERIVLKGKMDQNGVFQIKEQSGILLKCPSKYKDNPNAIKESLSAKAVL</sequence>
<organism evidence="5 6">
    <name type="scientific">Arachidicoccus soli</name>
    <dbReference type="NCBI Taxonomy" id="2341117"/>
    <lineage>
        <taxon>Bacteria</taxon>
        <taxon>Pseudomonadati</taxon>
        <taxon>Bacteroidota</taxon>
        <taxon>Chitinophagia</taxon>
        <taxon>Chitinophagales</taxon>
        <taxon>Chitinophagaceae</taxon>
        <taxon>Arachidicoccus</taxon>
    </lineage>
</organism>
<dbReference type="Pfam" id="PF03100">
    <property type="entry name" value="CcmE"/>
    <property type="match status" value="1"/>
</dbReference>
<dbReference type="GO" id="GO:0017004">
    <property type="term" value="P:cytochrome complex assembly"/>
    <property type="evidence" value="ECO:0007669"/>
    <property type="project" value="UniProtKB-KW"/>
</dbReference>
<reference evidence="5 6" key="1">
    <citation type="submission" date="2018-09" db="EMBL/GenBank/DDBJ databases">
        <title>Arachidicoccus sp. nov., a bacterium isolated from soil.</title>
        <authorList>
            <person name="Weon H.-Y."/>
            <person name="Kwon S.-W."/>
            <person name="Lee S.A."/>
        </authorList>
    </citation>
    <scope>NUCLEOTIDE SEQUENCE [LARGE SCALE GENOMIC DNA]</scope>
    <source>
        <strain evidence="5 6">KIS59-12</strain>
    </source>
</reference>
<dbReference type="KEGG" id="ark:D6B99_00635"/>
<dbReference type="Proteomes" id="UP000266118">
    <property type="component" value="Chromosome"/>
</dbReference>
<dbReference type="OrthoDB" id="1524250at2"/>
<dbReference type="Gene3D" id="2.40.50.140">
    <property type="entry name" value="Nucleic acid-binding proteins"/>
    <property type="match status" value="1"/>
</dbReference>
<keyword evidence="2" id="KW-0408">Iron</keyword>
<evidence type="ECO:0000313" key="5">
    <source>
        <dbReference type="EMBL" id="AYD46254.1"/>
    </source>
</evidence>
<protein>
    <submittedName>
        <fullName evidence="5">Cytochrome c maturation protein CcmE</fullName>
    </submittedName>
</protein>
<keyword evidence="3" id="KW-0201">Cytochrome c-type biogenesis</keyword>
<proteinExistence type="predicted"/>
<gene>
    <name evidence="5" type="ORF">D6B99_00635</name>
</gene>
<dbReference type="InterPro" id="IPR012340">
    <property type="entry name" value="NA-bd_OB-fold"/>
</dbReference>
<keyword evidence="6" id="KW-1185">Reference proteome</keyword>
<evidence type="ECO:0000256" key="2">
    <source>
        <dbReference type="ARBA" id="ARBA00022617"/>
    </source>
</evidence>
<keyword evidence="4" id="KW-0472">Membrane</keyword>